<feature type="transmembrane region" description="Helical" evidence="1">
    <location>
        <begin position="103"/>
        <end position="122"/>
    </location>
</feature>
<dbReference type="InterPro" id="IPR038750">
    <property type="entry name" value="YczE/YyaS-like"/>
</dbReference>
<dbReference type="OrthoDB" id="1902994at2"/>
<name>A0A2P6MJQ2_ALKUR</name>
<dbReference type="PANTHER" id="PTHR40078">
    <property type="entry name" value="INTEGRAL MEMBRANE PROTEIN-RELATED"/>
    <property type="match status" value="1"/>
</dbReference>
<protein>
    <recommendedName>
        <fullName evidence="4">YitT family protein</fullName>
    </recommendedName>
</protein>
<evidence type="ECO:0000313" key="2">
    <source>
        <dbReference type="EMBL" id="PRO66501.1"/>
    </source>
</evidence>
<proteinExistence type="predicted"/>
<dbReference type="Pfam" id="PF19700">
    <property type="entry name" value="DUF6198"/>
    <property type="match status" value="1"/>
</dbReference>
<feature type="transmembrane region" description="Helical" evidence="1">
    <location>
        <begin position="150"/>
        <end position="177"/>
    </location>
</feature>
<keyword evidence="1" id="KW-1133">Transmembrane helix</keyword>
<evidence type="ECO:0000313" key="3">
    <source>
        <dbReference type="Proteomes" id="UP000243650"/>
    </source>
</evidence>
<comment type="caution">
    <text evidence="2">The sequence shown here is derived from an EMBL/GenBank/DDBJ whole genome shotgun (WGS) entry which is preliminary data.</text>
</comment>
<keyword evidence="3" id="KW-1185">Reference proteome</keyword>
<feature type="transmembrane region" description="Helical" evidence="1">
    <location>
        <begin position="70"/>
        <end position="91"/>
    </location>
</feature>
<dbReference type="Proteomes" id="UP000243650">
    <property type="component" value="Unassembled WGS sequence"/>
</dbReference>
<sequence>MIYVYYAAGLLLSAAGASLTVRADLGASPFVAMLVGLSETIGLTPGSWEVVIAILLITINALLSRSRPEAAGIITALLMGIGLDSGLYVLQQFPEPAGMMQQTTAFAAGLLLLACGTAVYLTTRVAPVPDDRFILLIQQRADTTVFRSRTAVYIGFLVLALLLGGPIGAGTLVTVAFSGMLVHHFMPLAARAPAIQKSLP</sequence>
<accession>A0A2P6MJQ2</accession>
<reference evidence="2 3" key="1">
    <citation type="submission" date="2018-03" db="EMBL/GenBank/DDBJ databases">
        <title>Bacillus urumqiensis sp. nov., a moderately haloalkaliphilic bacterium isolated from a salt lake.</title>
        <authorList>
            <person name="Zhao B."/>
            <person name="Liao Z."/>
        </authorList>
    </citation>
    <scope>NUCLEOTIDE SEQUENCE [LARGE SCALE GENOMIC DNA]</scope>
    <source>
        <strain evidence="2 3">BZ-SZ-XJ18</strain>
    </source>
</reference>
<keyword evidence="1" id="KW-0812">Transmembrane</keyword>
<dbReference type="RefSeq" id="WP_105958139.1">
    <property type="nucleotide sequence ID" value="NZ_PVNS01000003.1"/>
</dbReference>
<evidence type="ECO:0008006" key="4">
    <source>
        <dbReference type="Google" id="ProtNLM"/>
    </source>
</evidence>
<organism evidence="2 3">
    <name type="scientific">Alkalicoccus urumqiensis</name>
    <name type="common">Bacillus urumqiensis</name>
    <dbReference type="NCBI Taxonomy" id="1548213"/>
    <lineage>
        <taxon>Bacteria</taxon>
        <taxon>Bacillati</taxon>
        <taxon>Bacillota</taxon>
        <taxon>Bacilli</taxon>
        <taxon>Bacillales</taxon>
        <taxon>Bacillaceae</taxon>
        <taxon>Alkalicoccus</taxon>
    </lineage>
</organism>
<evidence type="ECO:0000256" key="1">
    <source>
        <dbReference type="SAM" id="Phobius"/>
    </source>
</evidence>
<gene>
    <name evidence="2" type="ORF">C6I21_03935</name>
</gene>
<dbReference type="AlphaFoldDB" id="A0A2P6MJQ2"/>
<feature type="transmembrane region" description="Helical" evidence="1">
    <location>
        <begin position="46"/>
        <end position="63"/>
    </location>
</feature>
<keyword evidence="1" id="KW-0472">Membrane</keyword>
<dbReference type="PANTHER" id="PTHR40078:SF1">
    <property type="entry name" value="INTEGRAL MEMBRANE PROTEIN"/>
    <property type="match status" value="1"/>
</dbReference>
<dbReference type="EMBL" id="PVNS01000003">
    <property type="protein sequence ID" value="PRO66501.1"/>
    <property type="molecule type" value="Genomic_DNA"/>
</dbReference>